<dbReference type="AlphaFoldDB" id="A0AAW3MVD6"/>
<name>A0AAW3MVD6_9BURK</name>
<proteinExistence type="predicted"/>
<comment type="caution">
    <text evidence="1">The sequence shown here is derived from an EMBL/GenBank/DDBJ whole genome shotgun (WGS) entry which is preliminary data.</text>
</comment>
<dbReference type="Proteomes" id="UP000056453">
    <property type="component" value="Unassembled WGS sequence"/>
</dbReference>
<evidence type="ECO:0000313" key="1">
    <source>
        <dbReference type="EMBL" id="KVP97799.1"/>
    </source>
</evidence>
<dbReference type="EMBL" id="LPBJ01000047">
    <property type="protein sequence ID" value="KVP97799.1"/>
    <property type="molecule type" value="Genomic_DNA"/>
</dbReference>
<protein>
    <submittedName>
        <fullName evidence="1">Uncharacterized protein</fullName>
    </submittedName>
</protein>
<gene>
    <name evidence="1" type="ORF">WJ96_04315</name>
</gene>
<organism evidence="1 2">
    <name type="scientific">Burkholderia ubonensis</name>
    <dbReference type="NCBI Taxonomy" id="101571"/>
    <lineage>
        <taxon>Bacteria</taxon>
        <taxon>Pseudomonadati</taxon>
        <taxon>Pseudomonadota</taxon>
        <taxon>Betaproteobacteria</taxon>
        <taxon>Burkholderiales</taxon>
        <taxon>Burkholderiaceae</taxon>
        <taxon>Burkholderia</taxon>
        <taxon>Burkholderia cepacia complex</taxon>
    </lineage>
</organism>
<accession>A0AAW3MVD6</accession>
<evidence type="ECO:0000313" key="2">
    <source>
        <dbReference type="Proteomes" id="UP000056453"/>
    </source>
</evidence>
<keyword evidence="2" id="KW-1185">Reference proteome</keyword>
<sequence>MTTYVNTALPKICHARIGQKVRLPDSKTGEVQPEVFVVVALDKPGRRAARPGMSHGLYDDERELMLVSLTTGIARKMPHLSSRAELLHTDDLAAALSPEEVPVLVPQAVEAWYQVEMDIARGQRLDHAVNLADMKDVRALLERLQKTGARVASVTEAVDRPDDSLVLANWRQEVAEGVTLLSFEEYKKACA</sequence>
<dbReference type="RefSeq" id="WP_059928276.1">
    <property type="nucleotide sequence ID" value="NZ_LPBG01000117.1"/>
</dbReference>
<reference evidence="1 2" key="1">
    <citation type="submission" date="2015-11" db="EMBL/GenBank/DDBJ databases">
        <title>Expanding the genomic diversity of Burkholderia species for the development of highly accurate diagnostics.</title>
        <authorList>
            <person name="Sahl J."/>
            <person name="Keim P."/>
            <person name="Wagner D."/>
        </authorList>
    </citation>
    <scope>NUCLEOTIDE SEQUENCE [LARGE SCALE GENOMIC DNA]</scope>
    <source>
        <strain evidence="1 2">MSMB1808WGS</strain>
    </source>
</reference>